<sequence>MSGTVQDELHEALALTIEMCAAAGDGNWTLVAELDKKRQLHLQRMQSESLGMQQHEALAALQTQNNALLERAREVHAVVEEQLSQHQYKHRALRSYVTSSF</sequence>
<accession>A0A432M737</accession>
<organism evidence="1 2">
    <name type="scientific">Dyella choica</name>
    <dbReference type="NCBI Taxonomy" id="1927959"/>
    <lineage>
        <taxon>Bacteria</taxon>
        <taxon>Pseudomonadati</taxon>
        <taxon>Pseudomonadota</taxon>
        <taxon>Gammaproteobacteria</taxon>
        <taxon>Lysobacterales</taxon>
        <taxon>Rhodanobacteraceae</taxon>
        <taxon>Dyella</taxon>
    </lineage>
</organism>
<evidence type="ECO:0000313" key="2">
    <source>
        <dbReference type="Proteomes" id="UP000274358"/>
    </source>
</evidence>
<proteinExistence type="predicted"/>
<dbReference type="EMBL" id="RYYV01000006">
    <property type="protein sequence ID" value="RUL76142.1"/>
    <property type="molecule type" value="Genomic_DNA"/>
</dbReference>
<dbReference type="OrthoDB" id="5957462at2"/>
<name>A0A432M737_9GAMM</name>
<dbReference type="RefSeq" id="WP_126684706.1">
    <property type="nucleotide sequence ID" value="NZ_RYYV01000006.1"/>
</dbReference>
<protein>
    <recommendedName>
        <fullName evidence="3">Flagellar protein FliT</fullName>
    </recommendedName>
</protein>
<dbReference type="Proteomes" id="UP000274358">
    <property type="component" value="Unassembled WGS sequence"/>
</dbReference>
<keyword evidence="2" id="KW-1185">Reference proteome</keyword>
<evidence type="ECO:0000313" key="1">
    <source>
        <dbReference type="EMBL" id="RUL76142.1"/>
    </source>
</evidence>
<reference evidence="1 2" key="1">
    <citation type="submission" date="2018-12" db="EMBL/GenBank/DDBJ databases">
        <title>Dyella dinghuensis sp. nov. DHOA06 and Dyella choica sp. nov. 4M-K27, isolated from forest soil.</title>
        <authorList>
            <person name="Qiu L.-H."/>
            <person name="Gao Z.-H."/>
        </authorList>
    </citation>
    <scope>NUCLEOTIDE SEQUENCE [LARGE SCALE GENOMIC DNA]</scope>
    <source>
        <strain evidence="1 2">4M-K27</strain>
    </source>
</reference>
<gene>
    <name evidence="1" type="ORF">EKH80_10570</name>
</gene>
<evidence type="ECO:0008006" key="3">
    <source>
        <dbReference type="Google" id="ProtNLM"/>
    </source>
</evidence>
<comment type="caution">
    <text evidence="1">The sequence shown here is derived from an EMBL/GenBank/DDBJ whole genome shotgun (WGS) entry which is preliminary data.</text>
</comment>
<dbReference type="AlphaFoldDB" id="A0A432M737"/>